<dbReference type="PROSITE" id="PS00627">
    <property type="entry name" value="GHMP_KINASES_ATP"/>
    <property type="match status" value="1"/>
</dbReference>
<dbReference type="KEGG" id="ntr:B0W44_04860"/>
<dbReference type="Pfam" id="PF00288">
    <property type="entry name" value="GHMP_kinases_N"/>
    <property type="match status" value="1"/>
</dbReference>
<protein>
    <recommendedName>
        <fullName evidence="6">GHMP kinase N-terminal domain-containing protein</fullName>
    </recommendedName>
</protein>
<evidence type="ECO:0000313" key="8">
    <source>
        <dbReference type="Proteomes" id="UP000188603"/>
    </source>
</evidence>
<dbReference type="OrthoDB" id="9769912at2"/>
<reference evidence="7 8" key="1">
    <citation type="journal article" date="2015" name="Int. J. Syst. Evol. Microbiol.">
        <title>Novibacillus thermophilus gen. nov., sp. nov., a Gram-staining-negative and moderately thermophilic member of the family Thermoactinomycetaceae.</title>
        <authorList>
            <person name="Yang G."/>
            <person name="Chen J."/>
            <person name="Zhou S."/>
        </authorList>
    </citation>
    <scope>NUCLEOTIDE SEQUENCE [LARGE SCALE GENOMIC DNA]</scope>
    <source>
        <strain evidence="7 8">SG-1</strain>
    </source>
</reference>
<dbReference type="InterPro" id="IPR006203">
    <property type="entry name" value="GHMP_knse_ATP-bd_CS"/>
</dbReference>
<keyword evidence="4" id="KW-0418">Kinase</keyword>
<dbReference type="GO" id="GO:0005524">
    <property type="term" value="F:ATP binding"/>
    <property type="evidence" value="ECO:0007669"/>
    <property type="project" value="UniProtKB-KW"/>
</dbReference>
<keyword evidence="3" id="KW-0547">Nucleotide-binding</keyword>
<dbReference type="InterPro" id="IPR014721">
    <property type="entry name" value="Ribsml_uS5_D2-typ_fold_subgr"/>
</dbReference>
<dbReference type="PRINTS" id="PR00958">
    <property type="entry name" value="HOMSERKINASE"/>
</dbReference>
<dbReference type="AlphaFoldDB" id="A0A1U9K596"/>
<evidence type="ECO:0000256" key="5">
    <source>
        <dbReference type="ARBA" id="ARBA00022840"/>
    </source>
</evidence>
<keyword evidence="1" id="KW-0028">Amino-acid biosynthesis</keyword>
<keyword evidence="8" id="KW-1185">Reference proteome</keyword>
<evidence type="ECO:0000256" key="4">
    <source>
        <dbReference type="ARBA" id="ARBA00022777"/>
    </source>
</evidence>
<evidence type="ECO:0000313" key="7">
    <source>
        <dbReference type="EMBL" id="AQS55204.1"/>
    </source>
</evidence>
<keyword evidence="5" id="KW-0067">ATP-binding</keyword>
<name>A0A1U9K596_9BACL</name>
<dbReference type="GO" id="GO:0008652">
    <property type="term" value="P:amino acid biosynthetic process"/>
    <property type="evidence" value="ECO:0007669"/>
    <property type="project" value="UniProtKB-KW"/>
</dbReference>
<accession>A0A1U9K596</accession>
<dbReference type="SUPFAM" id="SSF54211">
    <property type="entry name" value="Ribosomal protein S5 domain 2-like"/>
    <property type="match status" value="1"/>
</dbReference>
<gene>
    <name evidence="7" type="ORF">B0W44_04860</name>
</gene>
<evidence type="ECO:0000256" key="3">
    <source>
        <dbReference type="ARBA" id="ARBA00022741"/>
    </source>
</evidence>
<dbReference type="PANTHER" id="PTHR20861:SF1">
    <property type="entry name" value="HOMOSERINE KINASE"/>
    <property type="match status" value="1"/>
</dbReference>
<organism evidence="7 8">
    <name type="scientific">Novibacillus thermophilus</name>
    <dbReference type="NCBI Taxonomy" id="1471761"/>
    <lineage>
        <taxon>Bacteria</taxon>
        <taxon>Bacillati</taxon>
        <taxon>Bacillota</taxon>
        <taxon>Bacilli</taxon>
        <taxon>Bacillales</taxon>
        <taxon>Thermoactinomycetaceae</taxon>
        <taxon>Novibacillus</taxon>
    </lineage>
</organism>
<dbReference type="RefSeq" id="WP_149026932.1">
    <property type="nucleotide sequence ID" value="NZ_CP019699.1"/>
</dbReference>
<dbReference type="PANTHER" id="PTHR20861">
    <property type="entry name" value="HOMOSERINE/4-DIPHOSPHOCYTIDYL-2-C-METHYL-D-ERYTHRITOL KINASE"/>
    <property type="match status" value="1"/>
</dbReference>
<dbReference type="Gene3D" id="3.30.230.10">
    <property type="match status" value="1"/>
</dbReference>
<evidence type="ECO:0000256" key="2">
    <source>
        <dbReference type="ARBA" id="ARBA00022679"/>
    </source>
</evidence>
<evidence type="ECO:0000256" key="1">
    <source>
        <dbReference type="ARBA" id="ARBA00022605"/>
    </source>
</evidence>
<dbReference type="InterPro" id="IPR020568">
    <property type="entry name" value="Ribosomal_Su5_D2-typ_SF"/>
</dbReference>
<dbReference type="InterPro" id="IPR006204">
    <property type="entry name" value="GHMP_kinase_N_dom"/>
</dbReference>
<dbReference type="EMBL" id="CP019699">
    <property type="protein sequence ID" value="AQS55204.1"/>
    <property type="molecule type" value="Genomic_DNA"/>
</dbReference>
<dbReference type="Proteomes" id="UP000188603">
    <property type="component" value="Chromosome"/>
</dbReference>
<proteinExistence type="predicted"/>
<dbReference type="GO" id="GO:0016301">
    <property type="term" value="F:kinase activity"/>
    <property type="evidence" value="ECO:0007669"/>
    <property type="project" value="UniProtKB-KW"/>
</dbReference>
<feature type="domain" description="GHMP kinase N-terminal" evidence="6">
    <location>
        <begin position="59"/>
        <end position="141"/>
    </location>
</feature>
<dbReference type="STRING" id="1471761.B0W44_04860"/>
<sequence>MRERVEVVAPASTANLGPGFDSIGMALNLFTTVRVELAEETRLFFHSDSLAGLPTGDDNLLLQVMQKCFAEQGKELPPLHVHVWSDIPLTRGLGSSAAALAAGLVASNALLGEVYSSEDLVQLGTAWEGHPDNIGASLLGGVVIGSWDGQHASVVRVESPH</sequence>
<keyword evidence="2" id="KW-0808">Transferase</keyword>
<evidence type="ECO:0000259" key="6">
    <source>
        <dbReference type="Pfam" id="PF00288"/>
    </source>
</evidence>